<accession>A0A8T3D7K0</accession>
<sequence length="203" mass="22491">MHGVTFLESLIPTGLTTESGITLPVQKLWKQENIETGTSFDGTRMSSVHLTTLPFGFSAHAPGENMTSDTGPGMCLLVRGCFSRIWAILQLCCCYCCCSCCRHTRPVELRQDQLAAPSQSGWQCRGAHGIKRKNVRGMWLNSCGDFQQFLSDGVGQRTEGIKGRLPCRENVAAQMCELRSVRTRPLDCGRKKTIEDTEEEGLK</sequence>
<name>A0A8T3D7K0_9TELE</name>
<organism evidence="1 2">
    <name type="scientific">Albula goreensis</name>
    <dbReference type="NCBI Taxonomy" id="1534307"/>
    <lineage>
        <taxon>Eukaryota</taxon>
        <taxon>Metazoa</taxon>
        <taxon>Chordata</taxon>
        <taxon>Craniata</taxon>
        <taxon>Vertebrata</taxon>
        <taxon>Euteleostomi</taxon>
        <taxon>Actinopterygii</taxon>
        <taxon>Neopterygii</taxon>
        <taxon>Teleostei</taxon>
        <taxon>Albuliformes</taxon>
        <taxon>Albulidae</taxon>
        <taxon>Albula</taxon>
    </lineage>
</organism>
<dbReference type="EMBL" id="JAERUA010000013">
    <property type="protein sequence ID" value="KAI1892130.1"/>
    <property type="molecule type" value="Genomic_DNA"/>
</dbReference>
<evidence type="ECO:0000313" key="2">
    <source>
        <dbReference type="Proteomes" id="UP000829720"/>
    </source>
</evidence>
<evidence type="ECO:0000313" key="1">
    <source>
        <dbReference type="EMBL" id="KAI1892130.1"/>
    </source>
</evidence>
<dbReference type="Proteomes" id="UP000829720">
    <property type="component" value="Unassembled WGS sequence"/>
</dbReference>
<keyword evidence="2" id="KW-1185">Reference proteome</keyword>
<dbReference type="AlphaFoldDB" id="A0A8T3D7K0"/>
<gene>
    <name evidence="1" type="ORF">AGOR_G00150790</name>
</gene>
<reference evidence="1" key="1">
    <citation type="submission" date="2021-01" db="EMBL/GenBank/DDBJ databases">
        <authorList>
            <person name="Zahm M."/>
            <person name="Roques C."/>
            <person name="Cabau C."/>
            <person name="Klopp C."/>
            <person name="Donnadieu C."/>
            <person name="Jouanno E."/>
            <person name="Lampietro C."/>
            <person name="Louis A."/>
            <person name="Herpin A."/>
            <person name="Echchiki A."/>
            <person name="Berthelot C."/>
            <person name="Parey E."/>
            <person name="Roest-Crollius H."/>
            <person name="Braasch I."/>
            <person name="Postlethwait J."/>
            <person name="Bobe J."/>
            <person name="Montfort J."/>
            <person name="Bouchez O."/>
            <person name="Begum T."/>
            <person name="Mejri S."/>
            <person name="Adams A."/>
            <person name="Chen W.-J."/>
            <person name="Guiguen Y."/>
        </authorList>
    </citation>
    <scope>NUCLEOTIDE SEQUENCE</scope>
    <source>
        <tissue evidence="1">Blood</tissue>
    </source>
</reference>
<comment type="caution">
    <text evidence="1">The sequence shown here is derived from an EMBL/GenBank/DDBJ whole genome shotgun (WGS) entry which is preliminary data.</text>
</comment>
<protein>
    <submittedName>
        <fullName evidence="1">Uncharacterized protein</fullName>
    </submittedName>
</protein>
<proteinExistence type="predicted"/>